<evidence type="ECO:0000256" key="5">
    <source>
        <dbReference type="ARBA" id="ARBA00038292"/>
    </source>
</evidence>
<keyword evidence="8" id="KW-1185">Reference proteome</keyword>
<proteinExistence type="inferred from homology"/>
<accession>A0AA97FCI0</accession>
<dbReference type="GO" id="GO:0016491">
    <property type="term" value="F:oxidoreductase activity"/>
    <property type="evidence" value="ECO:0007669"/>
    <property type="project" value="InterPro"/>
</dbReference>
<feature type="domain" description="NADPH-dependent FMN reductase-like" evidence="6">
    <location>
        <begin position="1"/>
        <end position="145"/>
    </location>
</feature>
<name>A0AA97FCI0_9EURY</name>
<dbReference type="SUPFAM" id="SSF52218">
    <property type="entry name" value="Flavoproteins"/>
    <property type="match status" value="1"/>
</dbReference>
<comment type="cofactor">
    <cofactor evidence="2">
        <name>[4Fe-4S] cluster</name>
        <dbReference type="ChEBI" id="CHEBI:49883"/>
    </cofactor>
</comment>
<protein>
    <submittedName>
        <fullName evidence="7">Flavodoxin family protein</fullName>
    </submittedName>
</protein>
<gene>
    <name evidence="7" type="ORF">F1737_09450</name>
</gene>
<comment type="similarity">
    <text evidence="5">Belongs to the SsuE family. Isf subfamily.</text>
</comment>
<evidence type="ECO:0000256" key="3">
    <source>
        <dbReference type="ARBA" id="ARBA00022630"/>
    </source>
</evidence>
<organism evidence="7 8">
    <name type="scientific">Methanochimaera problematica</name>
    <dbReference type="NCBI Taxonomy" id="2609417"/>
    <lineage>
        <taxon>Archaea</taxon>
        <taxon>Methanobacteriati</taxon>
        <taxon>Methanobacteriota</taxon>
        <taxon>Stenosarchaea group</taxon>
        <taxon>Methanomicrobia</taxon>
        <taxon>Methanomicrobiales</taxon>
        <taxon>Methanomicrobiaceae</taxon>
        <taxon>Methanochimaera</taxon>
    </lineage>
</organism>
<comment type="cofactor">
    <cofactor evidence="1">
        <name>FMN</name>
        <dbReference type="ChEBI" id="CHEBI:58210"/>
    </cofactor>
</comment>
<evidence type="ECO:0000256" key="1">
    <source>
        <dbReference type="ARBA" id="ARBA00001917"/>
    </source>
</evidence>
<reference evidence="7 8" key="1">
    <citation type="submission" date="2019-09" db="EMBL/GenBank/DDBJ databases">
        <title>The complete genome of Methanoplanus sp. FWC-SCC4.</title>
        <authorList>
            <person name="Chen S.-C."/>
            <person name="Zhou Y.-Z."/>
            <person name="Lai M.-C."/>
        </authorList>
    </citation>
    <scope>NUCLEOTIDE SEQUENCE [LARGE SCALE GENOMIC DNA]</scope>
    <source>
        <strain evidence="7 8">FWC-SCC4</strain>
    </source>
</reference>
<dbReference type="EMBL" id="CP043875">
    <property type="protein sequence ID" value="WOF16895.1"/>
    <property type="molecule type" value="Genomic_DNA"/>
</dbReference>
<dbReference type="PANTHER" id="PTHR43278">
    <property type="entry name" value="NAD(P)H-DEPENDENT FMN-CONTAINING OXIDOREDUCTASE YWQN-RELATED"/>
    <property type="match status" value="1"/>
</dbReference>
<dbReference type="Gene3D" id="3.40.50.360">
    <property type="match status" value="1"/>
</dbReference>
<dbReference type="Proteomes" id="UP001301797">
    <property type="component" value="Chromosome"/>
</dbReference>
<dbReference type="InterPro" id="IPR005025">
    <property type="entry name" value="FMN_Rdtase-like_dom"/>
</dbReference>
<keyword evidence="3" id="KW-0285">Flavoprotein</keyword>
<dbReference type="Pfam" id="PF03358">
    <property type="entry name" value="FMN_red"/>
    <property type="match status" value="1"/>
</dbReference>
<evidence type="ECO:0000259" key="6">
    <source>
        <dbReference type="Pfam" id="PF03358"/>
    </source>
</evidence>
<keyword evidence="4" id="KW-0288">FMN</keyword>
<dbReference type="RefSeq" id="WP_317136334.1">
    <property type="nucleotide sequence ID" value="NZ_CP043875.1"/>
</dbReference>
<dbReference type="GeneID" id="85230390"/>
<dbReference type="InterPro" id="IPR029039">
    <property type="entry name" value="Flavoprotein-like_sf"/>
</dbReference>
<evidence type="ECO:0000313" key="8">
    <source>
        <dbReference type="Proteomes" id="UP001301797"/>
    </source>
</evidence>
<sequence length="192" mass="21576">MKVLGISGSMRKDGNTAALVRKIVDYVDTEGCDEFETEFISLAGKKINPCMGCEKCREAKWCVQKDDWTEVANKIVNCDVLVFGSPTYFYDVNGQTKNLIDRTYSLYHDRKLNGKYSVVVSVCADRGCERTLESLEGFVNTHGFSYLGYVSGRGFKEGEVLNDLHAQKKCTEVAEKILKLVSNTHRDSKKSE</sequence>
<dbReference type="InterPro" id="IPR051796">
    <property type="entry name" value="ISF_SsuE-like"/>
</dbReference>
<dbReference type="PANTHER" id="PTHR43278:SF1">
    <property type="entry name" value="IRON-SULFUR FLAVOPROTEIN MJ1083"/>
    <property type="match status" value="1"/>
</dbReference>
<evidence type="ECO:0000256" key="4">
    <source>
        <dbReference type="ARBA" id="ARBA00022643"/>
    </source>
</evidence>
<dbReference type="AlphaFoldDB" id="A0AA97FCI0"/>
<evidence type="ECO:0000256" key="2">
    <source>
        <dbReference type="ARBA" id="ARBA00001966"/>
    </source>
</evidence>
<evidence type="ECO:0000313" key="7">
    <source>
        <dbReference type="EMBL" id="WOF16895.1"/>
    </source>
</evidence>
<dbReference type="KEGG" id="mefw:F1737_09450"/>